<reference evidence="2 3" key="1">
    <citation type="submission" date="2020-08" db="EMBL/GenBank/DDBJ databases">
        <title>Genomic Encyclopedia of Type Strains, Phase IV (KMG-IV): sequencing the most valuable type-strain genomes for metagenomic binning, comparative biology and taxonomic classification.</title>
        <authorList>
            <person name="Goeker M."/>
        </authorList>
    </citation>
    <scope>NUCLEOTIDE SEQUENCE [LARGE SCALE GENOMIC DNA]</scope>
    <source>
        <strain evidence="2 3">DSM 15895</strain>
    </source>
</reference>
<dbReference type="AlphaFoldDB" id="A0A7W8FS20"/>
<sequence>MWNYGSNSASNPMMWMGMAFGLIVLLIFLALAIWMIVAFSRRNTAEGPVPPSSRAIELLKERYARGEIGTEEFRERLLELEGGKRD</sequence>
<accession>A0A7W8FS20</accession>
<dbReference type="CDD" id="cd11586">
    <property type="entry name" value="VbhA_like"/>
    <property type="match status" value="1"/>
</dbReference>
<keyword evidence="1" id="KW-0472">Membrane</keyword>
<dbReference type="InterPro" id="IPR033788">
    <property type="entry name" value="VbhA-like"/>
</dbReference>
<dbReference type="EMBL" id="JACHHE010000003">
    <property type="protein sequence ID" value="MBB5180099.1"/>
    <property type="molecule type" value="Genomic_DNA"/>
</dbReference>
<proteinExistence type="predicted"/>
<keyword evidence="3" id="KW-1185">Reference proteome</keyword>
<feature type="transmembrane region" description="Helical" evidence="1">
    <location>
        <begin position="12"/>
        <end position="37"/>
    </location>
</feature>
<organism evidence="2 3">
    <name type="scientific">Planococcus koreensis</name>
    <dbReference type="NCBI Taxonomy" id="112331"/>
    <lineage>
        <taxon>Bacteria</taxon>
        <taxon>Bacillati</taxon>
        <taxon>Bacillota</taxon>
        <taxon>Bacilli</taxon>
        <taxon>Bacillales</taxon>
        <taxon>Caryophanaceae</taxon>
        <taxon>Planococcus</taxon>
    </lineage>
</organism>
<evidence type="ECO:0000313" key="3">
    <source>
        <dbReference type="Proteomes" id="UP000525923"/>
    </source>
</evidence>
<dbReference type="RefSeq" id="WP_135501835.1">
    <property type="nucleotide sequence ID" value="NZ_JACHHE010000003.1"/>
</dbReference>
<dbReference type="Proteomes" id="UP000525923">
    <property type="component" value="Unassembled WGS sequence"/>
</dbReference>
<protein>
    <submittedName>
        <fullName evidence="2">Putative membrane protein</fullName>
    </submittedName>
</protein>
<comment type="caution">
    <text evidence="2">The sequence shown here is derived from an EMBL/GenBank/DDBJ whole genome shotgun (WGS) entry which is preliminary data.</text>
</comment>
<keyword evidence="1" id="KW-0812">Transmembrane</keyword>
<dbReference type="OrthoDB" id="2377099at2"/>
<gene>
    <name evidence="2" type="ORF">HNQ44_001523</name>
</gene>
<evidence type="ECO:0000256" key="1">
    <source>
        <dbReference type="SAM" id="Phobius"/>
    </source>
</evidence>
<name>A0A7W8FS20_9BACL</name>
<keyword evidence="1" id="KW-1133">Transmembrane helix</keyword>
<evidence type="ECO:0000313" key="2">
    <source>
        <dbReference type="EMBL" id="MBB5180099.1"/>
    </source>
</evidence>